<dbReference type="InterPro" id="IPR050153">
    <property type="entry name" value="Metal_Ion_Import_ABC"/>
</dbReference>
<dbReference type="CDD" id="cd03235">
    <property type="entry name" value="ABC_Metallic_Cations"/>
    <property type="match status" value="1"/>
</dbReference>
<evidence type="ECO:0000256" key="2">
    <source>
        <dbReference type="ARBA" id="ARBA00022448"/>
    </source>
</evidence>
<dbReference type="EMBL" id="CAIY01000027">
    <property type="protein sequence ID" value="CCH66743.1"/>
    <property type="molecule type" value="Genomic_DNA"/>
</dbReference>
<dbReference type="STRING" id="1165094.RINTHH_5880"/>
<dbReference type="AlphaFoldDB" id="M1WZF2"/>
<dbReference type="PROSITE" id="PS00211">
    <property type="entry name" value="ABC_TRANSPORTER_1"/>
    <property type="match status" value="1"/>
</dbReference>
<evidence type="ECO:0000256" key="4">
    <source>
        <dbReference type="ARBA" id="ARBA00022840"/>
    </source>
</evidence>
<keyword evidence="4 6" id="KW-0067">ATP-binding</keyword>
<dbReference type="InterPro" id="IPR003439">
    <property type="entry name" value="ABC_transporter-like_ATP-bd"/>
</dbReference>
<protein>
    <submittedName>
        <fullName evidence="6">Manganese ABC transporter, ATP-binding protein SitB</fullName>
    </submittedName>
</protein>
<comment type="similarity">
    <text evidence="1">Belongs to the ABC transporter superfamily.</text>
</comment>
<proteinExistence type="inferred from homology"/>
<dbReference type="InterPro" id="IPR017871">
    <property type="entry name" value="ABC_transporter-like_CS"/>
</dbReference>
<dbReference type="FunFam" id="3.40.50.300:FF:000134">
    <property type="entry name" value="Iron-enterobactin ABC transporter ATP-binding protein"/>
    <property type="match status" value="1"/>
</dbReference>
<feature type="domain" description="ABC transporter" evidence="5">
    <location>
        <begin position="6"/>
        <end position="240"/>
    </location>
</feature>
<sequence length="249" mass="27953">MSITTVRVENVTVTYNGKVALYRAKLELKSGSIIGLVGMNGSGKSTLFKVIMGFVPHKEGYILIKEMPIKKAQKQNLVAYIPQSEDIDWDFPISVQDVVMMGRYGYMNLLRIPSSDDWKATAESLSRTNMSEFKYRHIGELSGGQKKRVFMARALAQRAEIVLLDEPFAGVDIQTEKAMIELLLELRNMGHTILISIHDLPSISTFCDDVVFINRSILAYGPTRRVFTEENIALAFEGMIPTKEIVNGK</sequence>
<dbReference type="PANTHER" id="PTHR42734:SF5">
    <property type="entry name" value="IRON TRANSPORT SYSTEM ATP-BINDING PROTEIN HI_0361-RELATED"/>
    <property type="match status" value="1"/>
</dbReference>
<name>M1WZF2_9NOST</name>
<dbReference type="RefSeq" id="WP_008232544.1">
    <property type="nucleotide sequence ID" value="NZ_CAIY01000027.1"/>
</dbReference>
<dbReference type="GO" id="GO:0005524">
    <property type="term" value="F:ATP binding"/>
    <property type="evidence" value="ECO:0007669"/>
    <property type="project" value="UniProtKB-KW"/>
</dbReference>
<dbReference type="InterPro" id="IPR027417">
    <property type="entry name" value="P-loop_NTPase"/>
</dbReference>
<evidence type="ECO:0000256" key="1">
    <source>
        <dbReference type="ARBA" id="ARBA00005417"/>
    </source>
</evidence>
<dbReference type="Proteomes" id="UP000053051">
    <property type="component" value="Unassembled WGS sequence"/>
</dbReference>
<dbReference type="PANTHER" id="PTHR42734">
    <property type="entry name" value="METAL TRANSPORT SYSTEM ATP-BINDING PROTEIN TM_0124-RELATED"/>
    <property type="match status" value="1"/>
</dbReference>
<dbReference type="InterPro" id="IPR003593">
    <property type="entry name" value="AAA+_ATPase"/>
</dbReference>
<dbReference type="PROSITE" id="PS50893">
    <property type="entry name" value="ABC_TRANSPORTER_2"/>
    <property type="match status" value="1"/>
</dbReference>
<dbReference type="SUPFAM" id="SSF52540">
    <property type="entry name" value="P-loop containing nucleoside triphosphate hydrolases"/>
    <property type="match status" value="1"/>
</dbReference>
<keyword evidence="2" id="KW-0813">Transport</keyword>
<evidence type="ECO:0000313" key="6">
    <source>
        <dbReference type="EMBL" id="CCH66743.1"/>
    </source>
</evidence>
<dbReference type="Pfam" id="PF00005">
    <property type="entry name" value="ABC_tran"/>
    <property type="match status" value="1"/>
</dbReference>
<dbReference type="Gene3D" id="3.40.50.300">
    <property type="entry name" value="P-loop containing nucleotide triphosphate hydrolases"/>
    <property type="match status" value="1"/>
</dbReference>
<evidence type="ECO:0000259" key="5">
    <source>
        <dbReference type="PROSITE" id="PS50893"/>
    </source>
</evidence>
<accession>M1WZF2</accession>
<dbReference type="SMART" id="SM00382">
    <property type="entry name" value="AAA"/>
    <property type="match status" value="1"/>
</dbReference>
<gene>
    <name evidence="6" type="ORF">RINTHH_5880</name>
</gene>
<evidence type="ECO:0000256" key="3">
    <source>
        <dbReference type="ARBA" id="ARBA00022741"/>
    </source>
</evidence>
<organism evidence="6 7">
    <name type="scientific">Richelia intracellularis HH01</name>
    <dbReference type="NCBI Taxonomy" id="1165094"/>
    <lineage>
        <taxon>Bacteria</taxon>
        <taxon>Bacillati</taxon>
        <taxon>Cyanobacteriota</taxon>
        <taxon>Cyanophyceae</taxon>
        <taxon>Nostocales</taxon>
        <taxon>Nostocaceae</taxon>
        <taxon>Richelia</taxon>
    </lineage>
</organism>
<reference evidence="7" key="2">
    <citation type="submission" date="2016-01" db="EMBL/GenBank/DDBJ databases">
        <title>Diatom-associated endosymboitic cyanobacterium lacks core nitrogen metabolism enzymes.</title>
        <authorList>
            <person name="Hilton J.A."/>
            <person name="Foster R.A."/>
            <person name="Tripp H.J."/>
            <person name="Carter B.J."/>
            <person name="Zehr J.P."/>
            <person name="Villareal T.A."/>
        </authorList>
    </citation>
    <scope>NUCLEOTIDE SEQUENCE [LARGE SCALE GENOMIC DNA]</scope>
    <source>
        <strain evidence="7">HH01</strain>
    </source>
</reference>
<evidence type="ECO:0000313" key="7">
    <source>
        <dbReference type="Proteomes" id="UP000053051"/>
    </source>
</evidence>
<comment type="caution">
    <text evidence="6">The sequence shown here is derived from an EMBL/GenBank/DDBJ whole genome shotgun (WGS) entry which is preliminary data.</text>
</comment>
<keyword evidence="3" id="KW-0547">Nucleotide-binding</keyword>
<dbReference type="GO" id="GO:0016887">
    <property type="term" value="F:ATP hydrolysis activity"/>
    <property type="evidence" value="ECO:0007669"/>
    <property type="project" value="InterPro"/>
</dbReference>
<dbReference type="OrthoDB" id="9806726at2"/>
<reference evidence="6 7" key="1">
    <citation type="submission" date="2012-05" db="EMBL/GenBank/DDBJ databases">
        <authorList>
            <person name="Hilton J."/>
        </authorList>
    </citation>
    <scope>NUCLEOTIDE SEQUENCE [LARGE SCALE GENOMIC DNA]</scope>
    <source>
        <strain evidence="6 7">HH01</strain>
    </source>
</reference>
<keyword evidence="7" id="KW-1185">Reference proteome</keyword>